<organism evidence="1 2">
    <name type="scientific">Campylobacter hominis (strain ATCC BAA-381 / DSM 21671 / CCUG 45161 / LMG 19568 / NCTC 13146 / CH001A)</name>
    <dbReference type="NCBI Taxonomy" id="360107"/>
    <lineage>
        <taxon>Bacteria</taxon>
        <taxon>Pseudomonadati</taxon>
        <taxon>Campylobacterota</taxon>
        <taxon>Epsilonproteobacteria</taxon>
        <taxon>Campylobacterales</taxon>
        <taxon>Campylobacteraceae</taxon>
        <taxon>Campylobacter</taxon>
    </lineage>
</organism>
<keyword evidence="2" id="KW-1185">Reference proteome</keyword>
<dbReference type="RefSeq" id="WP_012109412.1">
    <property type="nucleotide sequence ID" value="NC_009714.1"/>
</dbReference>
<name>A7I3L6_CAMHC</name>
<dbReference type="HOGENOM" id="CLU_1145538_0_0_7"/>
<evidence type="ECO:0000313" key="2">
    <source>
        <dbReference type="Proteomes" id="UP000002407"/>
    </source>
</evidence>
<sequence>MLPLFIHCCGKVHLFFDLPCLSFGYDTKDYFANFIDFKPDSHYGDFFVIESGFYKFVFPFAPTSYYNFFIVVPYIGYYSSFDNYKITFLFFERNSLGNLSLLEKSVISVNDLKDKYDFIVKTYNEVFLQPFISYFSNNFSNKSFKFSFSHFFDVWTFVDKNFLNFNDFIQYFNNDFFPKFDSSNLDVLNFFIEFFNYKFRSIGDVPFSVFSRFSDGFYLNHFARDSSTNLYFNKGCCSDAVI</sequence>
<evidence type="ECO:0000313" key="1">
    <source>
        <dbReference type="EMBL" id="ABS51024.1"/>
    </source>
</evidence>
<protein>
    <submittedName>
        <fullName evidence="1">Uncharacterized protein</fullName>
    </submittedName>
</protein>
<gene>
    <name evidence="1" type="ordered locus">CHAB381_1577</name>
</gene>
<proteinExistence type="predicted"/>
<dbReference type="EMBL" id="CP000776">
    <property type="protein sequence ID" value="ABS51024.1"/>
    <property type="molecule type" value="Genomic_DNA"/>
</dbReference>
<dbReference type="Proteomes" id="UP000002407">
    <property type="component" value="Chromosome"/>
</dbReference>
<reference evidence="2" key="1">
    <citation type="submission" date="2007-07" db="EMBL/GenBank/DDBJ databases">
        <title>Complete genome sequence of Campylobacter hominis ATCC BAA-381, a commensal isolated from the human gastrointestinal tract.</title>
        <authorList>
            <person name="Fouts D.E."/>
            <person name="Mongodin E.F."/>
            <person name="Puiu D."/>
            <person name="Sebastian Y."/>
            <person name="Miller W.G."/>
            <person name="Mandrell R.E."/>
            <person name="Nelson K.E."/>
        </authorList>
    </citation>
    <scope>NUCLEOTIDE SEQUENCE [LARGE SCALE GENOMIC DNA]</scope>
    <source>
        <strain evidence="2">ATCC BAA-381 / LMG 19568 / NCTC 13146 / CH001A</strain>
    </source>
</reference>
<dbReference type="AlphaFoldDB" id="A7I3L6"/>
<dbReference type="STRING" id="360107.CHAB381_1577"/>
<dbReference type="KEGG" id="cha:CHAB381_1577"/>
<accession>A7I3L6</accession>